<evidence type="ECO:0000313" key="1">
    <source>
        <dbReference type="EMBL" id="HII61918.1"/>
    </source>
</evidence>
<dbReference type="RefSeq" id="WP_010885111.1">
    <property type="nucleotide sequence ID" value="NZ_DUJN01000008.1"/>
</dbReference>
<proteinExistence type="predicted"/>
<gene>
    <name evidence="1" type="ORF">HA331_09330</name>
</gene>
<dbReference type="AlphaFoldDB" id="A0A832TBD1"/>
<evidence type="ECO:0000313" key="2">
    <source>
        <dbReference type="Proteomes" id="UP000617544"/>
    </source>
</evidence>
<reference evidence="1" key="1">
    <citation type="journal article" date="2020" name="bioRxiv">
        <title>A rank-normalized archaeal taxonomy based on genome phylogeny resolves widespread incomplete and uneven classifications.</title>
        <authorList>
            <person name="Rinke C."/>
            <person name="Chuvochina M."/>
            <person name="Mussig A.J."/>
            <person name="Chaumeil P.-A."/>
            <person name="Waite D.W."/>
            <person name="Whitman W.B."/>
            <person name="Parks D.H."/>
            <person name="Hugenholtz P."/>
        </authorList>
    </citation>
    <scope>NUCLEOTIDE SEQUENCE</scope>
    <source>
        <strain evidence="1">UBA8834</strain>
    </source>
</reference>
<sequence>MIKIQDILNEKNVVKKAYLFGIYVGLYGHVEWSGWVRDILESIYREAESLGIYDEVKEAYNEGKEVGRRERIRRIHAGLMKDKEKEEISREKIIVSYSGNELRRIAFPRNEDMPRFLRGFKMLKFPKFLRGG</sequence>
<protein>
    <submittedName>
        <fullName evidence="1">Uncharacterized protein</fullName>
    </submittedName>
</protein>
<name>A0A832TBD1_PYRHR</name>
<comment type="caution">
    <text evidence="1">The sequence shown here is derived from an EMBL/GenBank/DDBJ whole genome shotgun (WGS) entry which is preliminary data.</text>
</comment>
<dbReference type="Proteomes" id="UP000617544">
    <property type="component" value="Unassembled WGS sequence"/>
</dbReference>
<accession>A0A832TBD1</accession>
<organism evidence="1 2">
    <name type="scientific">Pyrococcus horikoshii</name>
    <dbReference type="NCBI Taxonomy" id="53953"/>
    <lineage>
        <taxon>Archaea</taxon>
        <taxon>Methanobacteriati</taxon>
        <taxon>Methanobacteriota</taxon>
        <taxon>Thermococci</taxon>
        <taxon>Thermococcales</taxon>
        <taxon>Thermococcaceae</taxon>
        <taxon>Pyrococcus</taxon>
    </lineage>
</organism>
<dbReference type="OMA" id="GHIEWSG"/>
<dbReference type="EMBL" id="DUJN01000008">
    <property type="protein sequence ID" value="HII61918.1"/>
    <property type="molecule type" value="Genomic_DNA"/>
</dbReference>
<dbReference type="GeneID" id="1443346"/>